<evidence type="ECO:0000259" key="6">
    <source>
        <dbReference type="PROSITE" id="PS51462"/>
    </source>
</evidence>
<evidence type="ECO:0000256" key="3">
    <source>
        <dbReference type="ARBA" id="ARBA00022723"/>
    </source>
</evidence>
<dbReference type="InterPro" id="IPR015797">
    <property type="entry name" value="NUDIX_hydrolase-like_dom_sf"/>
</dbReference>
<dbReference type="RefSeq" id="WP_245883911.1">
    <property type="nucleotide sequence ID" value="NZ_LT960614.1"/>
</dbReference>
<dbReference type="Proteomes" id="UP000223606">
    <property type="component" value="Chromosome 1"/>
</dbReference>
<dbReference type="AlphaFoldDB" id="A0A2C9D965"/>
<dbReference type="PROSITE" id="PS51462">
    <property type="entry name" value="NUDIX"/>
    <property type="match status" value="1"/>
</dbReference>
<keyword evidence="8" id="KW-1185">Reference proteome</keyword>
<dbReference type="GO" id="GO:0008413">
    <property type="term" value="F:8-oxo-7,8-dihydroguanosine triphosphate pyrophosphatase activity"/>
    <property type="evidence" value="ECO:0007669"/>
    <property type="project" value="TreeGrafter"/>
</dbReference>
<keyword evidence="3" id="KW-0479">Metal-binding</keyword>
<reference evidence="8" key="1">
    <citation type="submission" date="2017-09" db="EMBL/GenBank/DDBJ databases">
        <title>Genome sequence of Nannocystis excedens DSM 71.</title>
        <authorList>
            <person name="Blom J."/>
        </authorList>
    </citation>
    <scope>NUCLEOTIDE SEQUENCE [LARGE SCALE GENOMIC DNA]</scope>
    <source>
        <strain evidence="8">type strain: E19</strain>
    </source>
</reference>
<dbReference type="EMBL" id="LT960614">
    <property type="protein sequence ID" value="SON56837.1"/>
    <property type="molecule type" value="Genomic_DNA"/>
</dbReference>
<dbReference type="Gene3D" id="3.90.79.10">
    <property type="entry name" value="Nucleoside Triphosphate Pyrophosphohydrolase"/>
    <property type="match status" value="1"/>
</dbReference>
<evidence type="ECO:0000256" key="1">
    <source>
        <dbReference type="ARBA" id="ARBA00001946"/>
    </source>
</evidence>
<organism evidence="7 8">
    <name type="scientific">Hartmannibacter diazotrophicus</name>
    <dbReference type="NCBI Taxonomy" id="1482074"/>
    <lineage>
        <taxon>Bacteria</taxon>
        <taxon>Pseudomonadati</taxon>
        <taxon>Pseudomonadota</taxon>
        <taxon>Alphaproteobacteria</taxon>
        <taxon>Hyphomicrobiales</taxon>
        <taxon>Pleomorphomonadaceae</taxon>
        <taxon>Hartmannibacter</taxon>
    </lineage>
</organism>
<dbReference type="SUPFAM" id="SSF55811">
    <property type="entry name" value="Nudix"/>
    <property type="match status" value="1"/>
</dbReference>
<protein>
    <submittedName>
        <fullName evidence="7">Pyrimidine (Deoxy)nucleoside triphosphate pyrophosphohydrolase</fullName>
    </submittedName>
</protein>
<evidence type="ECO:0000256" key="4">
    <source>
        <dbReference type="ARBA" id="ARBA00022801"/>
    </source>
</evidence>
<feature type="domain" description="Nudix hydrolase" evidence="6">
    <location>
        <begin position="5"/>
        <end position="141"/>
    </location>
</feature>
<dbReference type="GO" id="GO:0005737">
    <property type="term" value="C:cytoplasm"/>
    <property type="evidence" value="ECO:0007669"/>
    <property type="project" value="TreeGrafter"/>
</dbReference>
<dbReference type="InterPro" id="IPR000086">
    <property type="entry name" value="NUDIX_hydrolase_dom"/>
</dbReference>
<dbReference type="KEGG" id="hdi:HDIA_3296"/>
<evidence type="ECO:0000313" key="8">
    <source>
        <dbReference type="Proteomes" id="UP000223606"/>
    </source>
</evidence>
<dbReference type="PROSITE" id="PS00893">
    <property type="entry name" value="NUDIX_BOX"/>
    <property type="match status" value="1"/>
</dbReference>
<dbReference type="PANTHER" id="PTHR43758">
    <property type="entry name" value="7,8-DIHYDRO-8-OXOGUANINE TRIPHOSPHATASE"/>
    <property type="match status" value="1"/>
</dbReference>
<proteinExistence type="inferred from homology"/>
<comment type="cofactor">
    <cofactor evidence="1">
        <name>Mg(2+)</name>
        <dbReference type="ChEBI" id="CHEBI:18420"/>
    </cofactor>
</comment>
<dbReference type="Pfam" id="PF00293">
    <property type="entry name" value="NUDIX"/>
    <property type="match status" value="1"/>
</dbReference>
<dbReference type="PANTHER" id="PTHR43758:SF2">
    <property type="entry name" value="OXIDIZED PURINE NUCLEOSIDE TRIPHOSPHATE HYDROLASE"/>
    <property type="match status" value="1"/>
</dbReference>
<evidence type="ECO:0000313" key="7">
    <source>
        <dbReference type="EMBL" id="SON56837.1"/>
    </source>
</evidence>
<dbReference type="GO" id="GO:0042262">
    <property type="term" value="P:DNA protection"/>
    <property type="evidence" value="ECO:0007669"/>
    <property type="project" value="TreeGrafter"/>
</dbReference>
<gene>
    <name evidence="7" type="ORF">HDIA_3296</name>
</gene>
<comment type="similarity">
    <text evidence="2">Belongs to the Nudix hydrolase family.</text>
</comment>
<dbReference type="CDD" id="cd04690">
    <property type="entry name" value="NUDIX_Hydrolase"/>
    <property type="match status" value="1"/>
</dbReference>
<keyword evidence="4 7" id="KW-0378">Hydrolase</keyword>
<dbReference type="GO" id="GO:0046872">
    <property type="term" value="F:metal ion binding"/>
    <property type="evidence" value="ECO:0007669"/>
    <property type="project" value="UniProtKB-KW"/>
</dbReference>
<dbReference type="InterPro" id="IPR020084">
    <property type="entry name" value="NUDIX_hydrolase_CS"/>
</dbReference>
<accession>A0A2C9D965</accession>
<name>A0A2C9D965_9HYPH</name>
<sequence>MTIASNSPAAEKAVIDKIAWLHIVDGRVLMARSKGKDVYYLPGGKPEAGESDSETLARELDEELGIKIAPASIRYFGVFEAEAHGKDADVLVRMTCYSSDFRGTIEAASEIAETAWLGYADRDRVSAVNRLIFDCLHDKGLLND</sequence>
<evidence type="ECO:0000256" key="5">
    <source>
        <dbReference type="ARBA" id="ARBA00022842"/>
    </source>
</evidence>
<keyword evidence="5" id="KW-0460">Magnesium</keyword>
<evidence type="ECO:0000256" key="2">
    <source>
        <dbReference type="ARBA" id="ARBA00005582"/>
    </source>
</evidence>